<dbReference type="EMBL" id="JAAAHW010007710">
    <property type="protein sequence ID" value="KAF9946684.1"/>
    <property type="molecule type" value="Genomic_DNA"/>
</dbReference>
<keyword evidence="3" id="KW-1185">Reference proteome</keyword>
<feature type="non-terminal residue" evidence="2">
    <location>
        <position position="1"/>
    </location>
</feature>
<organism evidence="2 3">
    <name type="scientific">Modicella reniformis</name>
    <dbReference type="NCBI Taxonomy" id="1440133"/>
    <lineage>
        <taxon>Eukaryota</taxon>
        <taxon>Fungi</taxon>
        <taxon>Fungi incertae sedis</taxon>
        <taxon>Mucoromycota</taxon>
        <taxon>Mortierellomycotina</taxon>
        <taxon>Mortierellomycetes</taxon>
        <taxon>Mortierellales</taxon>
        <taxon>Mortierellaceae</taxon>
        <taxon>Modicella</taxon>
    </lineage>
</organism>
<gene>
    <name evidence="2" type="ORF">BGZ65_009483</name>
</gene>
<feature type="compositionally biased region" description="Basic and acidic residues" evidence="1">
    <location>
        <begin position="29"/>
        <end position="40"/>
    </location>
</feature>
<proteinExistence type="predicted"/>
<dbReference type="Proteomes" id="UP000749646">
    <property type="component" value="Unassembled WGS sequence"/>
</dbReference>
<name>A0A9P6LVI9_9FUNG</name>
<feature type="region of interest" description="Disordered" evidence="1">
    <location>
        <begin position="122"/>
        <end position="152"/>
    </location>
</feature>
<protein>
    <submittedName>
        <fullName evidence="2">Uncharacterized protein</fullName>
    </submittedName>
</protein>
<comment type="caution">
    <text evidence="2">The sequence shown here is derived from an EMBL/GenBank/DDBJ whole genome shotgun (WGS) entry which is preliminary data.</text>
</comment>
<evidence type="ECO:0000256" key="1">
    <source>
        <dbReference type="SAM" id="MobiDB-lite"/>
    </source>
</evidence>
<reference evidence="2" key="1">
    <citation type="journal article" date="2020" name="Fungal Divers.">
        <title>Resolving the Mortierellaceae phylogeny through synthesis of multi-gene phylogenetics and phylogenomics.</title>
        <authorList>
            <person name="Vandepol N."/>
            <person name="Liber J."/>
            <person name="Desiro A."/>
            <person name="Na H."/>
            <person name="Kennedy M."/>
            <person name="Barry K."/>
            <person name="Grigoriev I.V."/>
            <person name="Miller A.N."/>
            <person name="O'Donnell K."/>
            <person name="Stajich J.E."/>
            <person name="Bonito G."/>
        </authorList>
    </citation>
    <scope>NUCLEOTIDE SEQUENCE</scope>
    <source>
        <strain evidence="2">MES-2147</strain>
    </source>
</reference>
<dbReference type="AlphaFoldDB" id="A0A9P6LVI9"/>
<feature type="region of interest" description="Disordered" evidence="1">
    <location>
        <begin position="1"/>
        <end position="49"/>
    </location>
</feature>
<evidence type="ECO:0000313" key="2">
    <source>
        <dbReference type="EMBL" id="KAF9946684.1"/>
    </source>
</evidence>
<sequence length="180" mass="19330">MVNPGRPRKLHSPEKQKNGRPTTKYVAAKKAENKRSEAEARATFFSGHRDRTGVKQVPVASSAVASGASDAASVSEVDHSAFTGVIPTSVLDAAPVFPPPMSPEQARHCIFRVDAERGVYLGPDEGQSASGSRKRPFVQVSSGPAEEIPDDGWIDGVRQRFIVHAEERRQAEADKKGAAT</sequence>
<feature type="compositionally biased region" description="Basic residues" evidence="1">
    <location>
        <begin position="1"/>
        <end position="10"/>
    </location>
</feature>
<accession>A0A9P6LVI9</accession>
<evidence type="ECO:0000313" key="3">
    <source>
        <dbReference type="Proteomes" id="UP000749646"/>
    </source>
</evidence>